<evidence type="ECO:0000256" key="1">
    <source>
        <dbReference type="ARBA" id="ARBA00007553"/>
    </source>
</evidence>
<dbReference type="Pfam" id="PF01510">
    <property type="entry name" value="Amidase_2"/>
    <property type="match status" value="1"/>
</dbReference>
<accession>A0ABX8EP66</accession>
<evidence type="ECO:0000313" key="5">
    <source>
        <dbReference type="Proteomes" id="UP000679307"/>
    </source>
</evidence>
<dbReference type="InterPro" id="IPR006619">
    <property type="entry name" value="PGRP_domain_met/bac"/>
</dbReference>
<dbReference type="InterPro" id="IPR036505">
    <property type="entry name" value="Amidase/PGRP_sf"/>
</dbReference>
<dbReference type="CDD" id="cd06583">
    <property type="entry name" value="PGRP"/>
    <property type="match status" value="1"/>
</dbReference>
<dbReference type="Gene3D" id="3.40.80.10">
    <property type="entry name" value="Peptidoglycan recognition protein-like"/>
    <property type="match status" value="1"/>
</dbReference>
<evidence type="ECO:0000259" key="3">
    <source>
        <dbReference type="SMART" id="SM00701"/>
    </source>
</evidence>
<reference evidence="4 5" key="1">
    <citation type="submission" date="2021-05" db="EMBL/GenBank/DDBJ databases">
        <title>Complete genome of Nocardioides aquaticus KCTC 9944T isolated from meromictic and hypersaline Ekho Lake, Antarctica.</title>
        <authorList>
            <person name="Hwang K."/>
            <person name="Kim K.M."/>
            <person name="Choe H."/>
        </authorList>
    </citation>
    <scope>NUCLEOTIDE SEQUENCE [LARGE SCALE GENOMIC DNA]</scope>
    <source>
        <strain evidence="4 5">KCTC 9944</strain>
    </source>
</reference>
<feature type="region of interest" description="Disordered" evidence="2">
    <location>
        <begin position="129"/>
        <end position="148"/>
    </location>
</feature>
<gene>
    <name evidence="4" type="ORF">ENKNEFLB_03390</name>
</gene>
<keyword evidence="5" id="KW-1185">Reference proteome</keyword>
<name>A0ABX8EP66_9ACTN</name>
<protein>
    <recommendedName>
        <fullName evidence="3">Peptidoglycan recognition protein family domain-containing protein</fullName>
    </recommendedName>
</protein>
<evidence type="ECO:0000313" key="4">
    <source>
        <dbReference type="EMBL" id="QVT80987.1"/>
    </source>
</evidence>
<comment type="similarity">
    <text evidence="1">Belongs to the N-acetylmuramoyl-L-alanine amidase 2 family.</text>
</comment>
<organism evidence="4 5">
    <name type="scientific">Nocardioides aquaticus</name>
    <dbReference type="NCBI Taxonomy" id="160826"/>
    <lineage>
        <taxon>Bacteria</taxon>
        <taxon>Bacillati</taxon>
        <taxon>Actinomycetota</taxon>
        <taxon>Actinomycetes</taxon>
        <taxon>Propionibacteriales</taxon>
        <taxon>Nocardioidaceae</taxon>
        <taxon>Nocardioides</taxon>
    </lineage>
</organism>
<dbReference type="PANTHER" id="PTHR11022">
    <property type="entry name" value="PEPTIDOGLYCAN RECOGNITION PROTEIN"/>
    <property type="match status" value="1"/>
</dbReference>
<proteinExistence type="inferred from homology"/>
<feature type="domain" description="Peptidoglycan recognition protein family" evidence="3">
    <location>
        <begin position="201"/>
        <end position="349"/>
    </location>
</feature>
<dbReference type="InterPro" id="IPR002502">
    <property type="entry name" value="Amidase_domain"/>
</dbReference>
<dbReference type="SMART" id="SM00701">
    <property type="entry name" value="PGRP"/>
    <property type="match status" value="1"/>
</dbReference>
<dbReference type="PANTHER" id="PTHR11022:SF41">
    <property type="entry name" value="PEPTIDOGLYCAN-RECOGNITION PROTEIN LC-RELATED"/>
    <property type="match status" value="1"/>
</dbReference>
<dbReference type="SUPFAM" id="SSF55846">
    <property type="entry name" value="N-acetylmuramoyl-L-alanine amidase-like"/>
    <property type="match status" value="1"/>
</dbReference>
<dbReference type="InterPro" id="IPR015510">
    <property type="entry name" value="PGRP"/>
</dbReference>
<dbReference type="EMBL" id="CP075371">
    <property type="protein sequence ID" value="QVT80987.1"/>
    <property type="molecule type" value="Genomic_DNA"/>
</dbReference>
<evidence type="ECO:0000256" key="2">
    <source>
        <dbReference type="SAM" id="MobiDB-lite"/>
    </source>
</evidence>
<dbReference type="Proteomes" id="UP000679307">
    <property type="component" value="Chromosome"/>
</dbReference>
<sequence>MSLPSPSRRTVTVVATAAVGAVVAVPVIDALSGGGDEPGTGDGVTRARLSGGRTGVALASRPGGVRAADVPLASLAAGSARRSTGAAGLETSTVETDPFSMVGVTWRGGETTVEVRTRPVGSGTWRPWSTLRFQHDGPDLDSGEGDPTLRSTELTWVGPSDALQVRTSGAAGDPALALIEPEVLPARVLPRSSTRDKGLRPAIRSRRDWGADERLRTGSPTIDSTIRQMHVHHTVNSNGYARGDVPGLIRGMYRYHTQNLGWSDIGYNFLVDRFGRIWAGRAGGVERPVRGAHTLGFNSNSFGVAVIGNFEAGAANRRIIRGLAKIAAWKLHKHGRRPRASVRVTSSGSDRYRSGQRVRLRVIDGHRDTNETACPGSRLYGRLTWVRRRAAARIQRLA</sequence>
<dbReference type="RefSeq" id="WP_214056438.1">
    <property type="nucleotide sequence ID" value="NZ_BAAAHS010000015.1"/>
</dbReference>